<name>A0A430HPA2_9BURK</name>
<proteinExistence type="predicted"/>
<dbReference type="Gene3D" id="1.25.40.10">
    <property type="entry name" value="Tetratricopeptide repeat domain"/>
    <property type="match status" value="1"/>
</dbReference>
<organism evidence="1 2">
    <name type="scientific">Massilia atriviolacea</name>
    <dbReference type="NCBI Taxonomy" id="2495579"/>
    <lineage>
        <taxon>Bacteria</taxon>
        <taxon>Pseudomonadati</taxon>
        <taxon>Pseudomonadota</taxon>
        <taxon>Betaproteobacteria</taxon>
        <taxon>Burkholderiales</taxon>
        <taxon>Oxalobacteraceae</taxon>
        <taxon>Telluria group</taxon>
        <taxon>Massilia</taxon>
    </lineage>
</organism>
<reference evidence="1 2" key="1">
    <citation type="submission" date="2018-12" db="EMBL/GenBank/DDBJ databases">
        <authorList>
            <person name="Yang E."/>
        </authorList>
    </citation>
    <scope>NUCLEOTIDE SEQUENCE [LARGE SCALE GENOMIC DNA]</scope>
    <source>
        <strain evidence="1 2">SOD</strain>
    </source>
</reference>
<dbReference type="InterPro" id="IPR050767">
    <property type="entry name" value="Sel1_AlgK"/>
</dbReference>
<evidence type="ECO:0000313" key="2">
    <source>
        <dbReference type="Proteomes" id="UP000278085"/>
    </source>
</evidence>
<dbReference type="InterPro" id="IPR006597">
    <property type="entry name" value="Sel1-like"/>
</dbReference>
<dbReference type="SUPFAM" id="SSF81901">
    <property type="entry name" value="HCP-like"/>
    <property type="match status" value="1"/>
</dbReference>
<accession>A0A430HPA2</accession>
<gene>
    <name evidence="1" type="ORF">EJB06_09225</name>
</gene>
<dbReference type="OrthoDB" id="5365194at2"/>
<comment type="caution">
    <text evidence="1">The sequence shown here is derived from an EMBL/GenBank/DDBJ whole genome shotgun (WGS) entry which is preliminary data.</text>
</comment>
<dbReference type="RefSeq" id="WP_126073710.1">
    <property type="nucleotide sequence ID" value="NZ_CP051166.1"/>
</dbReference>
<dbReference type="Proteomes" id="UP000278085">
    <property type="component" value="Unassembled WGS sequence"/>
</dbReference>
<protein>
    <submittedName>
        <fullName evidence="1">Sel1 repeat family protein</fullName>
    </submittedName>
</protein>
<dbReference type="AlphaFoldDB" id="A0A430HPA2"/>
<dbReference type="GO" id="GO:0036503">
    <property type="term" value="P:ERAD pathway"/>
    <property type="evidence" value="ECO:0007669"/>
    <property type="project" value="TreeGrafter"/>
</dbReference>
<dbReference type="PANTHER" id="PTHR11102:SF147">
    <property type="entry name" value="SEL1L ADAPTOR SUBUNIT OF ERAD E3 UBIQUITIN LIGASE"/>
    <property type="match status" value="1"/>
</dbReference>
<keyword evidence="2" id="KW-1185">Reference proteome</keyword>
<dbReference type="PANTHER" id="PTHR11102">
    <property type="entry name" value="SEL-1-LIKE PROTEIN"/>
    <property type="match status" value="1"/>
</dbReference>
<evidence type="ECO:0000313" key="1">
    <source>
        <dbReference type="EMBL" id="RSZ59339.1"/>
    </source>
</evidence>
<sequence length="190" mass="20661">MKQDEKNSRLLKAHADLLAGRYDAARAVFEELGALGDDRALLYLGSMHERGLGGPVDEVRAAALFKKSCDGGNSTSCFFLGMLQYRNRDLAAALESYCLAAAAGHPAAAYWIAQIYGDTSHAIADNVEEMRYLEIADRGGHAFAARDLAKKRMHASGSIMSKLLARAQYINAIIKGIMIIARDADDPRVQ</sequence>
<dbReference type="InterPro" id="IPR011990">
    <property type="entry name" value="TPR-like_helical_dom_sf"/>
</dbReference>
<dbReference type="EMBL" id="RXLQ01000004">
    <property type="protein sequence ID" value="RSZ59339.1"/>
    <property type="molecule type" value="Genomic_DNA"/>
</dbReference>
<dbReference type="SMART" id="SM00671">
    <property type="entry name" value="SEL1"/>
    <property type="match status" value="2"/>
</dbReference>